<dbReference type="EMBL" id="NBSK02000006">
    <property type="protein sequence ID" value="KAJ0200689.1"/>
    <property type="molecule type" value="Genomic_DNA"/>
</dbReference>
<sequence length="470" mass="53484">MILMDEMGTKIRASVYPRDTLLKLKEDKAIYIRSPTIAPNRYIFKISDVLSKLNLHGRKTSKTTYDFCCVSFESIISATATSNNSIDVIGEVVSLGKLDSRYNCHIGLQVNVTLFGDIAYQLISYLEAHKEVGRVVVILQFARLNVYNGFYIAHYFNYFNSYYKHTPMFINVDLPEIVTFTDSSQSCNEYDDFLTNHNVKNVVDLLEPQEVGKYIIVGTIYGIRQDIDWYYDACSKCGRKVEPRNVFSGPDSGDASVVVECYNSKCKKRRYLQFQGIKYLFVSKMNLEQSHSLCLIEMLINSSKNVQAGDDPRLYPYDLNCLVHKKMAFVLDVNSFNVSNNYNRFGILGYTLDSNIINVLEKKLAVEGGNSTNADDTKSHLTKHLMKQKATSPFKFNSPTMVKKRNVGDSIDIDEYDNVNSSTKIPRLNSRVDGNTGLLIPKLENFALRGVQYSNIDSSWFLYAANLYLK</sequence>
<keyword evidence="2" id="KW-1185">Reference proteome</keyword>
<accession>A0A9R1X7Q3</accession>
<protein>
    <recommendedName>
        <fullName evidence="3">Replication factor A C-terminal domain-containing protein</fullName>
    </recommendedName>
</protein>
<evidence type="ECO:0000313" key="2">
    <source>
        <dbReference type="Proteomes" id="UP000235145"/>
    </source>
</evidence>
<dbReference type="SUPFAM" id="SSF50249">
    <property type="entry name" value="Nucleic acid-binding proteins"/>
    <property type="match status" value="1"/>
</dbReference>
<dbReference type="InterPro" id="IPR012340">
    <property type="entry name" value="NA-bd_OB-fold"/>
</dbReference>
<evidence type="ECO:0008006" key="3">
    <source>
        <dbReference type="Google" id="ProtNLM"/>
    </source>
</evidence>
<name>A0A9R1X7Q3_LACSA</name>
<dbReference type="Proteomes" id="UP000235145">
    <property type="component" value="Unassembled WGS sequence"/>
</dbReference>
<dbReference type="Gene3D" id="2.40.50.140">
    <property type="entry name" value="Nucleic acid-binding proteins"/>
    <property type="match status" value="2"/>
</dbReference>
<evidence type="ECO:0000313" key="1">
    <source>
        <dbReference type="EMBL" id="KAJ0200689.1"/>
    </source>
</evidence>
<reference evidence="1 2" key="1">
    <citation type="journal article" date="2017" name="Nat. Commun.">
        <title>Genome assembly with in vitro proximity ligation data and whole-genome triplication in lettuce.</title>
        <authorList>
            <person name="Reyes-Chin-Wo S."/>
            <person name="Wang Z."/>
            <person name="Yang X."/>
            <person name="Kozik A."/>
            <person name="Arikit S."/>
            <person name="Song C."/>
            <person name="Xia L."/>
            <person name="Froenicke L."/>
            <person name="Lavelle D.O."/>
            <person name="Truco M.J."/>
            <person name="Xia R."/>
            <person name="Zhu S."/>
            <person name="Xu C."/>
            <person name="Xu H."/>
            <person name="Xu X."/>
            <person name="Cox K."/>
            <person name="Korf I."/>
            <person name="Meyers B.C."/>
            <person name="Michelmore R.W."/>
        </authorList>
    </citation>
    <scope>NUCLEOTIDE SEQUENCE [LARGE SCALE GENOMIC DNA]</scope>
    <source>
        <strain evidence="2">cv. Salinas</strain>
        <tissue evidence="1">Seedlings</tissue>
    </source>
</reference>
<gene>
    <name evidence="1" type="ORF">LSAT_V11C600327640</name>
</gene>
<organism evidence="1 2">
    <name type="scientific">Lactuca sativa</name>
    <name type="common">Garden lettuce</name>
    <dbReference type="NCBI Taxonomy" id="4236"/>
    <lineage>
        <taxon>Eukaryota</taxon>
        <taxon>Viridiplantae</taxon>
        <taxon>Streptophyta</taxon>
        <taxon>Embryophyta</taxon>
        <taxon>Tracheophyta</taxon>
        <taxon>Spermatophyta</taxon>
        <taxon>Magnoliopsida</taxon>
        <taxon>eudicotyledons</taxon>
        <taxon>Gunneridae</taxon>
        <taxon>Pentapetalae</taxon>
        <taxon>asterids</taxon>
        <taxon>campanulids</taxon>
        <taxon>Asterales</taxon>
        <taxon>Asteraceae</taxon>
        <taxon>Cichorioideae</taxon>
        <taxon>Cichorieae</taxon>
        <taxon>Lactucinae</taxon>
        <taxon>Lactuca</taxon>
    </lineage>
</organism>
<proteinExistence type="predicted"/>
<dbReference type="AlphaFoldDB" id="A0A9R1X7Q3"/>
<comment type="caution">
    <text evidence="1">The sequence shown here is derived from an EMBL/GenBank/DDBJ whole genome shotgun (WGS) entry which is preliminary data.</text>
</comment>